<feature type="compositionally biased region" description="Acidic residues" evidence="1">
    <location>
        <begin position="11"/>
        <end position="21"/>
    </location>
</feature>
<protein>
    <submittedName>
        <fullName evidence="2">Uncharacterized protein</fullName>
    </submittedName>
</protein>
<evidence type="ECO:0000256" key="1">
    <source>
        <dbReference type="SAM" id="MobiDB-lite"/>
    </source>
</evidence>
<feature type="compositionally biased region" description="Basic and acidic residues" evidence="1">
    <location>
        <begin position="316"/>
        <end position="352"/>
    </location>
</feature>
<proteinExistence type="predicted"/>
<feature type="region of interest" description="Disordered" evidence="1">
    <location>
        <begin position="291"/>
        <end position="352"/>
    </location>
</feature>
<evidence type="ECO:0000313" key="3">
    <source>
        <dbReference type="Proteomes" id="UP001590950"/>
    </source>
</evidence>
<feature type="region of interest" description="Disordered" evidence="1">
    <location>
        <begin position="1"/>
        <end position="85"/>
    </location>
</feature>
<evidence type="ECO:0000313" key="2">
    <source>
        <dbReference type="EMBL" id="KAL2037706.1"/>
    </source>
</evidence>
<name>A0ABR3ZXL4_9LECA</name>
<organism evidence="2 3">
    <name type="scientific">Stereocaulon virgatum</name>
    <dbReference type="NCBI Taxonomy" id="373712"/>
    <lineage>
        <taxon>Eukaryota</taxon>
        <taxon>Fungi</taxon>
        <taxon>Dikarya</taxon>
        <taxon>Ascomycota</taxon>
        <taxon>Pezizomycotina</taxon>
        <taxon>Lecanoromycetes</taxon>
        <taxon>OSLEUM clade</taxon>
        <taxon>Lecanoromycetidae</taxon>
        <taxon>Lecanorales</taxon>
        <taxon>Lecanorineae</taxon>
        <taxon>Stereocaulaceae</taxon>
        <taxon>Stereocaulon</taxon>
    </lineage>
</organism>
<feature type="compositionally biased region" description="Low complexity" evidence="1">
    <location>
        <begin position="249"/>
        <end position="260"/>
    </location>
</feature>
<accession>A0ABR3ZXL4</accession>
<feature type="region of interest" description="Disordered" evidence="1">
    <location>
        <begin position="224"/>
        <end position="260"/>
    </location>
</feature>
<reference evidence="2 3" key="1">
    <citation type="submission" date="2024-09" db="EMBL/GenBank/DDBJ databases">
        <title>Rethinking Asexuality: The Enigmatic Case of Functional Sexual Genes in Lepraria (Stereocaulaceae).</title>
        <authorList>
            <person name="Doellman M."/>
            <person name="Sun Y."/>
            <person name="Barcenas-Pena A."/>
            <person name="Lumbsch H.T."/>
            <person name="Grewe F."/>
        </authorList>
    </citation>
    <scope>NUCLEOTIDE SEQUENCE [LARGE SCALE GENOMIC DNA]</scope>
    <source>
        <strain evidence="2 3">Mercado 3170</strain>
    </source>
</reference>
<sequence length="352" mass="38660">MSLEPSIAIEEAQDLGIEQDEGNGSSRESEESGEGGESDGRDINRGPGARSQRMAPGVAPGATRGGAAPGGPRPTRLGDHFERRGTTILEENAISAYDIHNSLPDAAKKELYAKEFDKTIKRLNERFLKKMDPERPLLKIFPQCGQEKNLTYKKGGSRRRAYTGREAAEAEEIEAMRVAQHEKILKQDEETKINCTQDYIAGDEDFPIDDSDSDIEYLGANDIQGSHQQVSEDIPRSTIPIDKGKGRALSSSSSSSLSSSGVFINNDELILDVDVELKKRSPAPLISLSQVKSESQLPSQLRAPTSSAATATRGARGVERKKTKAQLEKESQDRHRTEDKVKRKEQAAERKD</sequence>
<keyword evidence="3" id="KW-1185">Reference proteome</keyword>
<feature type="compositionally biased region" description="Low complexity" evidence="1">
    <location>
        <begin position="302"/>
        <end position="315"/>
    </location>
</feature>
<gene>
    <name evidence="2" type="ORF">N7G274_009651</name>
</gene>
<comment type="caution">
    <text evidence="2">The sequence shown here is derived from an EMBL/GenBank/DDBJ whole genome shotgun (WGS) entry which is preliminary data.</text>
</comment>
<feature type="compositionally biased region" description="Basic and acidic residues" evidence="1">
    <location>
        <begin position="76"/>
        <end position="85"/>
    </location>
</feature>
<dbReference type="EMBL" id="JBEFKJ010000038">
    <property type="protein sequence ID" value="KAL2037706.1"/>
    <property type="molecule type" value="Genomic_DNA"/>
</dbReference>
<dbReference type="Proteomes" id="UP001590950">
    <property type="component" value="Unassembled WGS sequence"/>
</dbReference>